<evidence type="ECO:0000256" key="6">
    <source>
        <dbReference type="ARBA" id="ARBA00022670"/>
    </source>
</evidence>
<evidence type="ECO:0000256" key="5">
    <source>
        <dbReference type="ARBA" id="ARBA00022475"/>
    </source>
</evidence>
<dbReference type="AlphaFoldDB" id="A0A5J6SNL1"/>
<dbReference type="NCBIfam" id="TIGR02227">
    <property type="entry name" value="sigpep_I_bact"/>
    <property type="match status" value="1"/>
</dbReference>
<dbReference type="SUPFAM" id="SSF51306">
    <property type="entry name" value="LexA/Signal peptidase"/>
    <property type="match status" value="1"/>
</dbReference>
<keyword evidence="9 12" id="KW-1133">Transmembrane helix</keyword>
<evidence type="ECO:0000256" key="12">
    <source>
        <dbReference type="RuleBase" id="RU003993"/>
    </source>
</evidence>
<dbReference type="GO" id="GO:0004252">
    <property type="term" value="F:serine-type endopeptidase activity"/>
    <property type="evidence" value="ECO:0007669"/>
    <property type="project" value="InterPro"/>
</dbReference>
<dbReference type="GO" id="GO:0009003">
    <property type="term" value="F:signal peptidase activity"/>
    <property type="evidence" value="ECO:0007669"/>
    <property type="project" value="UniProtKB-EC"/>
</dbReference>
<dbReference type="InterPro" id="IPR036286">
    <property type="entry name" value="LexA/Signal_pep-like_sf"/>
</dbReference>
<keyword evidence="6 12" id="KW-0645">Protease</keyword>
<dbReference type="Gene3D" id="2.10.109.10">
    <property type="entry name" value="Umud Fragment, subunit A"/>
    <property type="match status" value="1"/>
</dbReference>
<dbReference type="PRINTS" id="PR00727">
    <property type="entry name" value="LEADERPTASE"/>
</dbReference>
<dbReference type="KEGG" id="psyo:PB01_09455"/>
<feature type="active site" evidence="11">
    <location>
        <position position="41"/>
    </location>
</feature>
<evidence type="ECO:0000313" key="16">
    <source>
        <dbReference type="Proteomes" id="UP000325517"/>
    </source>
</evidence>
<reference evidence="15 16" key="1">
    <citation type="submission" date="2018-07" db="EMBL/GenBank/DDBJ databases">
        <title>Complete genome sequence of Psychrobacillus sp. PB01, isolated from iceberg, and comparative genome analysis of Psychrobacillus strains.</title>
        <authorList>
            <person name="Lee P.C."/>
        </authorList>
    </citation>
    <scope>NUCLEOTIDE SEQUENCE [LARGE SCALE GENOMIC DNA]</scope>
    <source>
        <strain evidence="15 16">PB01</strain>
    </source>
</reference>
<evidence type="ECO:0000256" key="9">
    <source>
        <dbReference type="ARBA" id="ARBA00022989"/>
    </source>
</evidence>
<dbReference type="Pfam" id="PF10502">
    <property type="entry name" value="Peptidase_S26"/>
    <property type="match status" value="1"/>
</dbReference>
<evidence type="ECO:0000256" key="7">
    <source>
        <dbReference type="ARBA" id="ARBA00022692"/>
    </source>
</evidence>
<evidence type="ECO:0000313" key="15">
    <source>
        <dbReference type="EMBL" id="QFF99033.1"/>
    </source>
</evidence>
<evidence type="ECO:0000256" key="1">
    <source>
        <dbReference type="ARBA" id="ARBA00000677"/>
    </source>
</evidence>
<dbReference type="InterPro" id="IPR019533">
    <property type="entry name" value="Peptidase_S26"/>
</dbReference>
<dbReference type="PANTHER" id="PTHR43390">
    <property type="entry name" value="SIGNAL PEPTIDASE I"/>
    <property type="match status" value="1"/>
</dbReference>
<organism evidence="15 16">
    <name type="scientific">Psychrobacillus glaciei</name>
    <dbReference type="NCBI Taxonomy" id="2283160"/>
    <lineage>
        <taxon>Bacteria</taxon>
        <taxon>Bacillati</taxon>
        <taxon>Bacillota</taxon>
        <taxon>Bacilli</taxon>
        <taxon>Bacillales</taxon>
        <taxon>Bacillaceae</taxon>
        <taxon>Psychrobacillus</taxon>
    </lineage>
</organism>
<feature type="transmembrane region" description="Helical" evidence="12">
    <location>
        <begin position="16"/>
        <end position="37"/>
    </location>
</feature>
<evidence type="ECO:0000256" key="8">
    <source>
        <dbReference type="ARBA" id="ARBA00022801"/>
    </source>
</evidence>
<dbReference type="PROSITE" id="PS00501">
    <property type="entry name" value="SPASE_I_1"/>
    <property type="match status" value="1"/>
</dbReference>
<protein>
    <recommendedName>
        <fullName evidence="4 12">Signal peptidase I</fullName>
        <ecNumber evidence="4 12">3.4.21.89</ecNumber>
    </recommendedName>
</protein>
<dbReference type="EMBL" id="CP031223">
    <property type="protein sequence ID" value="QFF99033.1"/>
    <property type="molecule type" value="Genomic_DNA"/>
</dbReference>
<keyword evidence="7 12" id="KW-0812">Transmembrane</keyword>
<dbReference type="GO" id="GO:0006465">
    <property type="term" value="P:signal peptide processing"/>
    <property type="evidence" value="ECO:0007669"/>
    <property type="project" value="InterPro"/>
</dbReference>
<dbReference type="PROSITE" id="PS00761">
    <property type="entry name" value="SPASE_I_3"/>
    <property type="match status" value="1"/>
</dbReference>
<keyword evidence="16" id="KW-1185">Reference proteome</keyword>
<comment type="similarity">
    <text evidence="3 13">Belongs to the peptidase S26 family.</text>
</comment>
<evidence type="ECO:0000259" key="14">
    <source>
        <dbReference type="Pfam" id="PF10502"/>
    </source>
</evidence>
<accession>A0A5J6SNL1</accession>
<comment type="subcellular location">
    <subcellularLocation>
        <location evidence="2">Cell membrane</location>
        <topology evidence="2">Single-pass type II membrane protein</topology>
    </subcellularLocation>
    <subcellularLocation>
        <location evidence="13">Membrane</location>
        <topology evidence="13">Single-pass type II membrane protein</topology>
    </subcellularLocation>
</comment>
<keyword evidence="5" id="KW-1003">Cell membrane</keyword>
<feature type="active site" evidence="11">
    <location>
        <position position="82"/>
    </location>
</feature>
<evidence type="ECO:0000256" key="10">
    <source>
        <dbReference type="ARBA" id="ARBA00023136"/>
    </source>
</evidence>
<dbReference type="InterPro" id="IPR019756">
    <property type="entry name" value="Pept_S26A_signal_pept_1_Ser-AS"/>
</dbReference>
<evidence type="ECO:0000256" key="2">
    <source>
        <dbReference type="ARBA" id="ARBA00004401"/>
    </source>
</evidence>
<name>A0A5J6SNL1_9BACI</name>
<dbReference type="InterPro" id="IPR019757">
    <property type="entry name" value="Pept_S26A_signal_pept_1_Lys-AS"/>
</dbReference>
<comment type="catalytic activity">
    <reaction evidence="1 12">
        <text>Cleavage of hydrophobic, N-terminal signal or leader sequences from secreted and periplasmic proteins.</text>
        <dbReference type="EC" id="3.4.21.89"/>
    </reaction>
</comment>
<evidence type="ECO:0000256" key="13">
    <source>
        <dbReference type="RuleBase" id="RU362042"/>
    </source>
</evidence>
<dbReference type="OrthoDB" id="9802919at2"/>
<proteinExistence type="inferred from homology"/>
<dbReference type="GO" id="GO:0005886">
    <property type="term" value="C:plasma membrane"/>
    <property type="evidence" value="ECO:0007669"/>
    <property type="project" value="UniProtKB-SubCell"/>
</dbReference>
<dbReference type="InterPro" id="IPR019758">
    <property type="entry name" value="Pept_S26A_signal_pept_1_CS"/>
</dbReference>
<dbReference type="Proteomes" id="UP000325517">
    <property type="component" value="Chromosome"/>
</dbReference>
<dbReference type="PANTHER" id="PTHR43390:SF1">
    <property type="entry name" value="CHLOROPLAST PROCESSING PEPTIDASE"/>
    <property type="match status" value="1"/>
</dbReference>
<keyword evidence="10 12" id="KW-0472">Membrane</keyword>
<dbReference type="PROSITE" id="PS00760">
    <property type="entry name" value="SPASE_I_2"/>
    <property type="match status" value="1"/>
</dbReference>
<dbReference type="InterPro" id="IPR000223">
    <property type="entry name" value="Pept_S26A_signal_pept_1"/>
</dbReference>
<gene>
    <name evidence="15" type="primary">lepB</name>
    <name evidence="15" type="ORF">PB01_09455</name>
</gene>
<evidence type="ECO:0000256" key="3">
    <source>
        <dbReference type="ARBA" id="ARBA00009370"/>
    </source>
</evidence>
<dbReference type="EC" id="3.4.21.89" evidence="4 12"/>
<dbReference type="FunFam" id="2.10.109.10:FF:000008">
    <property type="entry name" value="Signal peptidase I"/>
    <property type="match status" value="1"/>
</dbReference>
<evidence type="ECO:0000256" key="4">
    <source>
        <dbReference type="ARBA" id="ARBA00013208"/>
    </source>
</evidence>
<keyword evidence="8 12" id="KW-0378">Hydrolase</keyword>
<dbReference type="CDD" id="cd06530">
    <property type="entry name" value="S26_SPase_I"/>
    <property type="match status" value="1"/>
</dbReference>
<evidence type="ECO:0000256" key="11">
    <source>
        <dbReference type="PIRSR" id="PIRSR600223-1"/>
    </source>
</evidence>
<feature type="domain" description="Peptidase S26" evidence="14">
    <location>
        <begin position="11"/>
        <end position="179"/>
    </location>
</feature>
<sequence length="197" mass="22769">MVKTKEKNELLEWVKAIGIAILFSWGIRLFILTPIVVDGASMMPTFEDGDMVVVNKIGPRLTEYKRFDVIVFEAKEDTNYIKRIIGIPGDHIAYQNDELFINNKRYEEPYLEEYKKELKDNDTLTTDFSLEKFLDEKVVPDGYFFVMGDNRLYSKDSRDPSIGFVSKDKILGTAKMVFWPFDNLGIINDKGISKSIK</sequence>